<accession>A0AAV4PEU3</accession>
<sequence>MIRFLRVPGEVLGGIRRHSSGERWSAKMANSGGLTDRTGVENLMARIRFAPLGSGHPDGRRENYLRERMRGLRFSLHKTIYFMGVAYTNRCIQVIHSRC</sequence>
<dbReference type="EMBL" id="BPLR01004568">
    <property type="protein sequence ID" value="GIX95842.1"/>
    <property type="molecule type" value="Genomic_DNA"/>
</dbReference>
<dbReference type="Proteomes" id="UP001054945">
    <property type="component" value="Unassembled WGS sequence"/>
</dbReference>
<reference evidence="1 2" key="1">
    <citation type="submission" date="2021-06" db="EMBL/GenBank/DDBJ databases">
        <title>Caerostris extrusa draft genome.</title>
        <authorList>
            <person name="Kono N."/>
            <person name="Arakawa K."/>
        </authorList>
    </citation>
    <scope>NUCLEOTIDE SEQUENCE [LARGE SCALE GENOMIC DNA]</scope>
</reference>
<organism evidence="1 2">
    <name type="scientific">Caerostris extrusa</name>
    <name type="common">Bark spider</name>
    <name type="synonym">Caerostris bankana</name>
    <dbReference type="NCBI Taxonomy" id="172846"/>
    <lineage>
        <taxon>Eukaryota</taxon>
        <taxon>Metazoa</taxon>
        <taxon>Ecdysozoa</taxon>
        <taxon>Arthropoda</taxon>
        <taxon>Chelicerata</taxon>
        <taxon>Arachnida</taxon>
        <taxon>Araneae</taxon>
        <taxon>Araneomorphae</taxon>
        <taxon>Entelegynae</taxon>
        <taxon>Araneoidea</taxon>
        <taxon>Araneidae</taxon>
        <taxon>Caerostris</taxon>
    </lineage>
</organism>
<dbReference type="AlphaFoldDB" id="A0AAV4PEU3"/>
<protein>
    <submittedName>
        <fullName evidence="1">Uncharacterized protein</fullName>
    </submittedName>
</protein>
<gene>
    <name evidence="1" type="ORF">CEXT_670441</name>
</gene>
<name>A0AAV4PEU3_CAEEX</name>
<proteinExistence type="predicted"/>
<comment type="caution">
    <text evidence="1">The sequence shown here is derived from an EMBL/GenBank/DDBJ whole genome shotgun (WGS) entry which is preliminary data.</text>
</comment>
<evidence type="ECO:0000313" key="2">
    <source>
        <dbReference type="Proteomes" id="UP001054945"/>
    </source>
</evidence>
<keyword evidence="2" id="KW-1185">Reference proteome</keyword>
<evidence type="ECO:0000313" key="1">
    <source>
        <dbReference type="EMBL" id="GIX95842.1"/>
    </source>
</evidence>